<dbReference type="OrthoDB" id="4586300at2759"/>
<gene>
    <name evidence="2" type="ORF">PENDEC_c015G04236</name>
</gene>
<feature type="compositionally biased region" description="Basic and acidic residues" evidence="1">
    <location>
        <begin position="405"/>
        <end position="422"/>
    </location>
</feature>
<dbReference type="AlphaFoldDB" id="A0A1V6P8Q7"/>
<keyword evidence="3" id="KW-1185">Reference proteome</keyword>
<feature type="compositionally biased region" description="Basic and acidic residues" evidence="1">
    <location>
        <begin position="510"/>
        <end position="525"/>
    </location>
</feature>
<sequence length="525" mass="59810">MGLTWQTQVGLSNIFSFGFVNFNFFSRHSLLYINAMPKDDSDDKNNHNPSEMPHGRDWTEESNPILAFRRFADEQVSLVLQSITGLPSSVTPPHHDSWAIFTNDRGYGSMKYRQGDGAGNAGARDYSSDQGAGTSLPASGDKDENSSDNTERSVSRPAQSRQPEDIDLHQQSRRNWYNGPSDFFSLESFFDRFEHDFLPFSSSFFHPHHRFSFPDLYEENSPTWPMAYIMFSPYSPLLLERQAHYRARREGGVFSSIMSTIRGDSERDPTEPHWREAFEDLLRLENGKPMLDHDALTAGKAENGTEWLHGLVKRGSLGDRWKYVTGSGGHPWTGITFDAGRNGDNRVLSEKPTNQENGEHAESELDLYERFLQDIEVREREFFRGVSESPLLRLLLDGRHREQREQESYQHRLPTEDKHGDDNESWLDLVSGGNRKSVPETPEPTLTSEAKPAPVPENARVVSTMSRTERKRLSDGSVQTTIVKTKRYADGREETDESVETTLPRSVHGHSAEGDKSKSGWFWKD</sequence>
<dbReference type="EMBL" id="MDYL01000015">
    <property type="protein sequence ID" value="OQD73384.1"/>
    <property type="molecule type" value="Genomic_DNA"/>
</dbReference>
<name>A0A1V6P8Q7_PENDC</name>
<comment type="caution">
    <text evidence="2">The sequence shown here is derived from an EMBL/GenBank/DDBJ whole genome shotgun (WGS) entry which is preliminary data.</text>
</comment>
<evidence type="ECO:0000313" key="2">
    <source>
        <dbReference type="EMBL" id="OQD73384.1"/>
    </source>
</evidence>
<feature type="compositionally biased region" description="Basic and acidic residues" evidence="1">
    <location>
        <begin position="140"/>
        <end position="154"/>
    </location>
</feature>
<evidence type="ECO:0000313" key="3">
    <source>
        <dbReference type="Proteomes" id="UP000191522"/>
    </source>
</evidence>
<proteinExistence type="predicted"/>
<evidence type="ECO:0000256" key="1">
    <source>
        <dbReference type="SAM" id="MobiDB-lite"/>
    </source>
</evidence>
<feature type="region of interest" description="Disordered" evidence="1">
    <location>
        <begin position="405"/>
        <end position="452"/>
    </location>
</feature>
<reference evidence="3" key="1">
    <citation type="journal article" date="2017" name="Nat. Microbiol.">
        <title>Global analysis of biosynthetic gene clusters reveals vast potential of secondary metabolite production in Penicillium species.</title>
        <authorList>
            <person name="Nielsen J.C."/>
            <person name="Grijseels S."/>
            <person name="Prigent S."/>
            <person name="Ji B."/>
            <person name="Dainat J."/>
            <person name="Nielsen K.F."/>
            <person name="Frisvad J.C."/>
            <person name="Workman M."/>
            <person name="Nielsen J."/>
        </authorList>
    </citation>
    <scope>NUCLEOTIDE SEQUENCE [LARGE SCALE GENOMIC DNA]</scope>
    <source>
        <strain evidence="3">IBT 11843</strain>
    </source>
</reference>
<feature type="region of interest" description="Disordered" evidence="1">
    <location>
        <begin position="112"/>
        <end position="172"/>
    </location>
</feature>
<accession>A0A1V6P8Q7</accession>
<feature type="region of interest" description="Disordered" evidence="1">
    <location>
        <begin position="488"/>
        <end position="525"/>
    </location>
</feature>
<feature type="compositionally biased region" description="Polar residues" evidence="1">
    <location>
        <begin position="128"/>
        <end position="137"/>
    </location>
</feature>
<dbReference type="Proteomes" id="UP000191522">
    <property type="component" value="Unassembled WGS sequence"/>
</dbReference>
<dbReference type="OMA" id="DRFWFDD"/>
<protein>
    <submittedName>
        <fullName evidence="2">Uncharacterized protein</fullName>
    </submittedName>
</protein>
<organism evidence="2 3">
    <name type="scientific">Penicillium decumbens</name>
    <dbReference type="NCBI Taxonomy" id="69771"/>
    <lineage>
        <taxon>Eukaryota</taxon>
        <taxon>Fungi</taxon>
        <taxon>Dikarya</taxon>
        <taxon>Ascomycota</taxon>
        <taxon>Pezizomycotina</taxon>
        <taxon>Eurotiomycetes</taxon>
        <taxon>Eurotiomycetidae</taxon>
        <taxon>Eurotiales</taxon>
        <taxon>Aspergillaceae</taxon>
        <taxon>Penicillium</taxon>
    </lineage>
</organism>
<dbReference type="STRING" id="69771.A0A1V6P8Q7"/>